<evidence type="ECO:0000256" key="3">
    <source>
        <dbReference type="ARBA" id="ARBA00023157"/>
    </source>
</evidence>
<keyword evidence="8" id="KW-1185">Reference proteome</keyword>
<feature type="domain" description="Ig-like" evidence="7">
    <location>
        <begin position="237"/>
        <end position="319"/>
    </location>
</feature>
<dbReference type="InterPro" id="IPR003598">
    <property type="entry name" value="Ig_sub2"/>
</dbReference>
<accession>A0A6P8IFX0</accession>
<evidence type="ECO:0000256" key="1">
    <source>
        <dbReference type="ARBA" id="ARBA00004479"/>
    </source>
</evidence>
<feature type="domain" description="Ig-like" evidence="7">
    <location>
        <begin position="512"/>
        <end position="592"/>
    </location>
</feature>
<dbReference type="GO" id="GO:0005886">
    <property type="term" value="C:plasma membrane"/>
    <property type="evidence" value="ECO:0007669"/>
    <property type="project" value="TreeGrafter"/>
</dbReference>
<keyword evidence="3" id="KW-1015">Disulfide bond</keyword>
<dbReference type="GeneID" id="116300787"/>
<dbReference type="InterPro" id="IPR003599">
    <property type="entry name" value="Ig_sub"/>
</dbReference>
<sequence length="676" mass="74855">MFAVAVFVLVLVQIATFTFTEGLSIDWTPDKATKVTGIEGQGVDITWKADFKQFDGIETKWTFVKVYRDGRQIIKCTRGRNPPTFVYPDFVNRESHLKLNASQDGTNVTIVFTLTNLTTKDNNTLYKVLLTHDEDSETIPYFTTLIIENSPLITSPKSNINVNTQEKRTVNLNCVATGNPFPNINWTKDGVIVGTGSPLRLDNVTIKNISECYTCVAYNGIPPDKSVTMCLNVQYTPKKVTIVADKKTVCLNGNITLTCLMERANPPVFGYDFYHNNVSTAINQSNIYIANASFPNNNTFYCVAKNLVGDIPSDSVQVKVKDPPVIIVPPQNMTVTEGSDVNFTITINGTEPLAVYWNTSGQFVEALNGRVIYLQKVNRTDEGRVVVTVKNGNECPRAEADAYLTVDYKPEKTYLTTNKANNTFMTGESVTLFCSSNSKPQTCKITFYDESHVIGSYPDSTCNGSVSASHVIQSIDGCNLEQYSCKAENKYDYGEAKINLTIQVPVNMSLNPSRNFIIKDEGKTLKILCIATGCPTPNITWTKIEGMQRLINTTTGNSLSLRFDSLRRQDTGGYLCTVDNRVAGGPMNRSIYINVTYKPEHTIISTNRSNNTFLKGEHVKLSCASTSKPQLCNVTFYHGNTVIQSYYNKTCAGADAASHVIHSIDGCNLEEYSCRA</sequence>
<dbReference type="InterPro" id="IPR036179">
    <property type="entry name" value="Ig-like_dom_sf"/>
</dbReference>
<feature type="domain" description="Ig-like" evidence="7">
    <location>
        <begin position="151"/>
        <end position="228"/>
    </location>
</feature>
<reference evidence="9" key="1">
    <citation type="submission" date="2025-08" db="UniProtKB">
        <authorList>
            <consortium name="RefSeq"/>
        </authorList>
    </citation>
    <scope>IDENTIFICATION</scope>
    <source>
        <tissue evidence="9">Tentacle</tissue>
    </source>
</reference>
<dbReference type="GO" id="GO:0098609">
    <property type="term" value="P:cell-cell adhesion"/>
    <property type="evidence" value="ECO:0007669"/>
    <property type="project" value="TreeGrafter"/>
</dbReference>
<dbReference type="AlphaFoldDB" id="A0A6P8IFX0"/>
<keyword evidence="2" id="KW-0472">Membrane</keyword>
<feature type="domain" description="Ig-like" evidence="7">
    <location>
        <begin position="323"/>
        <end position="405"/>
    </location>
</feature>
<dbReference type="InterPro" id="IPR013783">
    <property type="entry name" value="Ig-like_fold"/>
</dbReference>
<keyword evidence="6" id="KW-0732">Signal</keyword>
<evidence type="ECO:0000313" key="9">
    <source>
        <dbReference type="RefSeq" id="XP_031565588.1"/>
    </source>
</evidence>
<evidence type="ECO:0000256" key="4">
    <source>
        <dbReference type="ARBA" id="ARBA00023180"/>
    </source>
</evidence>
<dbReference type="PANTHER" id="PTHR11640:SF31">
    <property type="entry name" value="IRREGULAR CHIASM C-ROUGHEST PROTEIN-RELATED"/>
    <property type="match status" value="1"/>
</dbReference>
<dbReference type="InterPro" id="IPR007110">
    <property type="entry name" value="Ig-like_dom"/>
</dbReference>
<evidence type="ECO:0000313" key="8">
    <source>
        <dbReference type="Proteomes" id="UP000515163"/>
    </source>
</evidence>
<dbReference type="SMART" id="SM00408">
    <property type="entry name" value="IGc2"/>
    <property type="match status" value="2"/>
</dbReference>
<dbReference type="InParanoid" id="A0A6P8IFX0"/>
<dbReference type="InterPro" id="IPR051275">
    <property type="entry name" value="Cell_adhesion_signaling"/>
</dbReference>
<evidence type="ECO:0000256" key="6">
    <source>
        <dbReference type="SAM" id="SignalP"/>
    </source>
</evidence>
<evidence type="ECO:0000256" key="2">
    <source>
        <dbReference type="ARBA" id="ARBA00023136"/>
    </source>
</evidence>
<dbReference type="RefSeq" id="XP_031565588.1">
    <property type="nucleotide sequence ID" value="XM_031709728.1"/>
</dbReference>
<dbReference type="Pfam" id="PF13927">
    <property type="entry name" value="Ig_3"/>
    <property type="match status" value="3"/>
</dbReference>
<dbReference type="KEGG" id="aten:116300787"/>
<dbReference type="PROSITE" id="PS50835">
    <property type="entry name" value="IG_LIKE"/>
    <property type="match status" value="6"/>
</dbReference>
<name>A0A6P8IFX0_ACTTE</name>
<dbReference type="SMART" id="SM00409">
    <property type="entry name" value="IG"/>
    <property type="match status" value="5"/>
</dbReference>
<dbReference type="OrthoDB" id="5988232at2759"/>
<feature type="domain" description="Ig-like" evidence="7">
    <location>
        <begin position="599"/>
        <end position="676"/>
    </location>
</feature>
<gene>
    <name evidence="9" type="primary">LOC116300787</name>
</gene>
<feature type="domain" description="Ig-like" evidence="7">
    <location>
        <begin position="410"/>
        <end position="501"/>
    </location>
</feature>
<organism evidence="8 9">
    <name type="scientific">Actinia tenebrosa</name>
    <name type="common">Australian red waratah sea anemone</name>
    <dbReference type="NCBI Taxonomy" id="6105"/>
    <lineage>
        <taxon>Eukaryota</taxon>
        <taxon>Metazoa</taxon>
        <taxon>Cnidaria</taxon>
        <taxon>Anthozoa</taxon>
        <taxon>Hexacorallia</taxon>
        <taxon>Actiniaria</taxon>
        <taxon>Actiniidae</taxon>
        <taxon>Actinia</taxon>
    </lineage>
</organism>
<feature type="non-terminal residue" evidence="9">
    <location>
        <position position="676"/>
    </location>
</feature>
<dbReference type="PANTHER" id="PTHR11640">
    <property type="entry name" value="NEPHRIN"/>
    <property type="match status" value="1"/>
</dbReference>
<proteinExistence type="predicted"/>
<protein>
    <submittedName>
        <fullName evidence="9">Hemicentin-1-like</fullName>
    </submittedName>
</protein>
<evidence type="ECO:0000256" key="5">
    <source>
        <dbReference type="ARBA" id="ARBA00023319"/>
    </source>
</evidence>
<dbReference type="SUPFAM" id="SSF48726">
    <property type="entry name" value="Immunoglobulin"/>
    <property type="match status" value="5"/>
</dbReference>
<feature type="chain" id="PRO_5027636000" evidence="6">
    <location>
        <begin position="23"/>
        <end position="676"/>
    </location>
</feature>
<dbReference type="Proteomes" id="UP000515163">
    <property type="component" value="Unplaced"/>
</dbReference>
<dbReference type="Gene3D" id="2.60.40.10">
    <property type="entry name" value="Immunoglobulins"/>
    <property type="match status" value="6"/>
</dbReference>
<dbReference type="GO" id="GO:0005911">
    <property type="term" value="C:cell-cell junction"/>
    <property type="evidence" value="ECO:0007669"/>
    <property type="project" value="TreeGrafter"/>
</dbReference>
<keyword evidence="5" id="KW-0393">Immunoglobulin domain</keyword>
<comment type="subcellular location">
    <subcellularLocation>
        <location evidence="1">Membrane</location>
        <topology evidence="1">Single-pass type I membrane protein</topology>
    </subcellularLocation>
</comment>
<dbReference type="GO" id="GO:0050839">
    <property type="term" value="F:cell adhesion molecule binding"/>
    <property type="evidence" value="ECO:0007669"/>
    <property type="project" value="TreeGrafter"/>
</dbReference>
<dbReference type="Pfam" id="PF13895">
    <property type="entry name" value="Ig_2"/>
    <property type="match status" value="1"/>
</dbReference>
<feature type="signal peptide" evidence="6">
    <location>
        <begin position="1"/>
        <end position="22"/>
    </location>
</feature>
<evidence type="ECO:0000259" key="7">
    <source>
        <dbReference type="PROSITE" id="PS50835"/>
    </source>
</evidence>
<keyword evidence="4" id="KW-0325">Glycoprotein</keyword>